<gene>
    <name evidence="2" type="ORF">GCM10011425_19900</name>
</gene>
<evidence type="ECO:0000259" key="1">
    <source>
        <dbReference type="Pfam" id="PF13391"/>
    </source>
</evidence>
<dbReference type="Proteomes" id="UP000662074">
    <property type="component" value="Unassembled WGS sequence"/>
</dbReference>
<dbReference type="RefSeq" id="WP_188416244.1">
    <property type="nucleotide sequence ID" value="NZ_BMDO01000005.1"/>
</dbReference>
<comment type="caution">
    <text evidence="2">The sequence shown here is derived from an EMBL/GenBank/DDBJ whole genome shotgun (WGS) entry which is preliminary data.</text>
</comment>
<dbReference type="InterPro" id="IPR003615">
    <property type="entry name" value="HNH_nuc"/>
</dbReference>
<dbReference type="EMBL" id="BMDO01000005">
    <property type="protein sequence ID" value="GGI50778.1"/>
    <property type="molecule type" value="Genomic_DNA"/>
</dbReference>
<accession>A0A917N1E8</accession>
<keyword evidence="3" id="KW-1185">Reference proteome</keyword>
<reference evidence="2" key="2">
    <citation type="submission" date="2020-09" db="EMBL/GenBank/DDBJ databases">
        <authorList>
            <person name="Sun Q."/>
            <person name="Sedlacek I."/>
        </authorList>
    </citation>
    <scope>NUCLEOTIDE SEQUENCE</scope>
    <source>
        <strain evidence="2">CCM 8711</strain>
    </source>
</reference>
<proteinExistence type="predicted"/>
<organism evidence="2 3">
    <name type="scientific">Mucilaginibacter galii</name>
    <dbReference type="NCBI Taxonomy" id="2005073"/>
    <lineage>
        <taxon>Bacteria</taxon>
        <taxon>Pseudomonadati</taxon>
        <taxon>Bacteroidota</taxon>
        <taxon>Sphingobacteriia</taxon>
        <taxon>Sphingobacteriales</taxon>
        <taxon>Sphingobacteriaceae</taxon>
        <taxon>Mucilaginibacter</taxon>
    </lineage>
</organism>
<evidence type="ECO:0000313" key="2">
    <source>
        <dbReference type="EMBL" id="GGI50778.1"/>
    </source>
</evidence>
<protein>
    <recommendedName>
        <fullName evidence="1">HNH nuclease domain-containing protein</fullName>
    </recommendedName>
</protein>
<sequence>MLKFDFKFSVLYFSKILIDKRMYPRLETANSWSAVVKAAQNAMEHNLKWKSPIRGYVYRVSGVYRNHIEVFRSSTKTVAKLSNKSVRNAVLRLNSSAGMVARTKLLDNVAWESAVTFLHPDLYWSDDFSQIYVKHLSLSIFRQEIGGVLRAITEADDDDGQIQQFARLVRRGQKKLREILLIQYQERCSITGVGPSYVLEAAHIEPHAVQGINESTNAFLLRADIHTLFDLDMLAIHPENLTVFVHPKLESTVYQDLAGRKILPRIDGQQPDTERLLSRWLEYNWI</sequence>
<evidence type="ECO:0000313" key="3">
    <source>
        <dbReference type="Proteomes" id="UP000662074"/>
    </source>
</evidence>
<feature type="domain" description="HNH nuclease" evidence="1">
    <location>
        <begin position="188"/>
        <end position="236"/>
    </location>
</feature>
<name>A0A917N1E8_9SPHI</name>
<reference evidence="2" key="1">
    <citation type="journal article" date="2014" name="Int. J. Syst. Evol. Microbiol.">
        <title>Complete genome sequence of Corynebacterium casei LMG S-19264T (=DSM 44701T), isolated from a smear-ripened cheese.</title>
        <authorList>
            <consortium name="US DOE Joint Genome Institute (JGI-PGF)"/>
            <person name="Walter F."/>
            <person name="Albersmeier A."/>
            <person name="Kalinowski J."/>
            <person name="Ruckert C."/>
        </authorList>
    </citation>
    <scope>NUCLEOTIDE SEQUENCE</scope>
    <source>
        <strain evidence="2">CCM 8711</strain>
    </source>
</reference>
<dbReference type="Pfam" id="PF13391">
    <property type="entry name" value="HNH_2"/>
    <property type="match status" value="1"/>
</dbReference>
<dbReference type="AlphaFoldDB" id="A0A917N1E8"/>